<feature type="transmembrane region" description="Helical" evidence="1">
    <location>
        <begin position="141"/>
        <end position="160"/>
    </location>
</feature>
<dbReference type="RefSeq" id="WP_155843347.1">
    <property type="nucleotide sequence ID" value="NZ_BAAAIA010000008.1"/>
</dbReference>
<keyword evidence="1" id="KW-0472">Membrane</keyword>
<sequence>MSELFDFQVAGLPVHVLLVHVVVVGVPLLAVLLVVLAAWPAARRVLWIPTLVGAVALLGLTWLTVEAGKWLVERVPETPLIEEHADQGEDILPWVVALAVVAALIGALALVERSADRRVTDAEVAAARGVSTPARRSPARIVIAILLLVATVGVGVGAVWTTVRIGEAGSRAVWEGSFSDEPLEDR</sequence>
<evidence type="ECO:0000256" key="1">
    <source>
        <dbReference type="SAM" id="Phobius"/>
    </source>
</evidence>
<organism evidence="2 3">
    <name type="scientific">Agromyces luteolus</name>
    <dbReference type="NCBI Taxonomy" id="88373"/>
    <lineage>
        <taxon>Bacteria</taxon>
        <taxon>Bacillati</taxon>
        <taxon>Actinomycetota</taxon>
        <taxon>Actinomycetes</taxon>
        <taxon>Micrococcales</taxon>
        <taxon>Microbacteriaceae</taxon>
        <taxon>Agromyces</taxon>
    </lineage>
</organism>
<dbReference type="AlphaFoldDB" id="A0A7C9LZT4"/>
<name>A0A7C9LZT4_9MICO</name>
<dbReference type="EMBL" id="WODA01000025">
    <property type="protein sequence ID" value="MUN08437.1"/>
    <property type="molecule type" value="Genomic_DNA"/>
</dbReference>
<dbReference type="Proteomes" id="UP000480122">
    <property type="component" value="Unassembled WGS sequence"/>
</dbReference>
<keyword evidence="1" id="KW-0812">Transmembrane</keyword>
<dbReference type="OrthoDB" id="4864772at2"/>
<feature type="transmembrane region" description="Helical" evidence="1">
    <location>
        <begin position="46"/>
        <end position="65"/>
    </location>
</feature>
<proteinExistence type="predicted"/>
<comment type="caution">
    <text evidence="2">The sequence shown here is derived from an EMBL/GenBank/DDBJ whole genome shotgun (WGS) entry which is preliminary data.</text>
</comment>
<feature type="transmembrane region" description="Helical" evidence="1">
    <location>
        <begin position="91"/>
        <end position="111"/>
    </location>
</feature>
<accession>A0A7C9LZT4</accession>
<protein>
    <submittedName>
        <fullName evidence="2">Uncharacterized protein</fullName>
    </submittedName>
</protein>
<keyword evidence="3" id="KW-1185">Reference proteome</keyword>
<evidence type="ECO:0000313" key="3">
    <source>
        <dbReference type="Proteomes" id="UP000480122"/>
    </source>
</evidence>
<feature type="transmembrane region" description="Helical" evidence="1">
    <location>
        <begin position="12"/>
        <end position="39"/>
    </location>
</feature>
<keyword evidence="1" id="KW-1133">Transmembrane helix</keyword>
<evidence type="ECO:0000313" key="2">
    <source>
        <dbReference type="EMBL" id="MUN08437.1"/>
    </source>
</evidence>
<reference evidence="2 3" key="1">
    <citation type="submission" date="2019-11" db="EMBL/GenBank/DDBJ databases">
        <title>Agromyces kandeliae sp. nov., isolated from mangrove soil.</title>
        <authorList>
            <person name="Wang R."/>
        </authorList>
    </citation>
    <scope>NUCLEOTIDE SEQUENCE [LARGE SCALE GENOMIC DNA]</scope>
    <source>
        <strain evidence="2 3">JCM 11431</strain>
    </source>
</reference>
<gene>
    <name evidence="2" type="ORF">GLX25_15095</name>
</gene>